<keyword evidence="1" id="KW-0805">Transcription regulation</keyword>
<name>A0A2K4DPZ3_9STAP</name>
<dbReference type="PANTHER" id="PTHR43132">
    <property type="entry name" value="ARSENICAL RESISTANCE OPERON REPRESSOR ARSR-RELATED"/>
    <property type="match status" value="1"/>
</dbReference>
<keyword evidence="3" id="KW-0804">Transcription</keyword>
<evidence type="ECO:0000259" key="4">
    <source>
        <dbReference type="PROSITE" id="PS50987"/>
    </source>
</evidence>
<dbReference type="EMBL" id="PYZI01000010">
    <property type="protein sequence ID" value="PTF13550.1"/>
    <property type="molecule type" value="Genomic_DNA"/>
</dbReference>
<dbReference type="Pfam" id="PF01022">
    <property type="entry name" value="HTH_5"/>
    <property type="match status" value="1"/>
</dbReference>
<protein>
    <submittedName>
        <fullName evidence="5">Transcriptional regulator</fullName>
    </submittedName>
</protein>
<dbReference type="GO" id="GO:0003700">
    <property type="term" value="F:DNA-binding transcription factor activity"/>
    <property type="evidence" value="ECO:0007669"/>
    <property type="project" value="InterPro"/>
</dbReference>
<dbReference type="PROSITE" id="PS50987">
    <property type="entry name" value="HTH_ARSR_2"/>
    <property type="match status" value="1"/>
</dbReference>
<gene>
    <name evidence="6" type="ORF">BUY47_08885</name>
    <name evidence="5" type="ORF">BUY48_09220</name>
</gene>
<evidence type="ECO:0000256" key="2">
    <source>
        <dbReference type="ARBA" id="ARBA00023125"/>
    </source>
</evidence>
<evidence type="ECO:0000256" key="1">
    <source>
        <dbReference type="ARBA" id="ARBA00023015"/>
    </source>
</evidence>
<accession>A0A2K4DPZ3</accession>
<dbReference type="Proteomes" id="UP000243350">
    <property type="component" value="Unassembled WGS sequence"/>
</dbReference>
<dbReference type="InterPro" id="IPR036390">
    <property type="entry name" value="WH_DNA-bd_sf"/>
</dbReference>
<dbReference type="GO" id="GO:0003677">
    <property type="term" value="F:DNA binding"/>
    <property type="evidence" value="ECO:0007669"/>
    <property type="project" value="UniProtKB-KW"/>
</dbReference>
<dbReference type="SMART" id="SM00418">
    <property type="entry name" value="HTH_ARSR"/>
    <property type="match status" value="1"/>
</dbReference>
<dbReference type="CDD" id="cd00090">
    <property type="entry name" value="HTH_ARSR"/>
    <property type="match status" value="1"/>
</dbReference>
<evidence type="ECO:0000313" key="6">
    <source>
        <dbReference type="EMBL" id="PTF13550.1"/>
    </source>
</evidence>
<sequence>MTHHFPEQIEDQTLIHVTEIFKALSDYNRLRIVEFLQYGEASVGHITHSLNLTQSNVSHQLKILKQAQIVKSSRQGQSMIYSIDDTYISNLFKQAISHSTHLRGEH</sequence>
<keyword evidence="7" id="KW-1185">Reference proteome</keyword>
<reference evidence="7 8" key="1">
    <citation type="journal article" date="2016" name="Front. Microbiol.">
        <title>Comprehensive Phylogenetic Analysis of Bovine Non-aureus Staphylococci Species Based on Whole-Genome Sequencing.</title>
        <authorList>
            <person name="Naushad S."/>
            <person name="Barkema H.W."/>
            <person name="Luby C."/>
            <person name="Condas L.A."/>
            <person name="Nobrega D.B."/>
            <person name="Carson D.A."/>
            <person name="De Buck J."/>
        </authorList>
    </citation>
    <scope>NUCLEOTIDE SEQUENCE [LARGE SCALE GENOMIC DNA]</scope>
    <source>
        <strain evidence="6 7">SNUC 1409</strain>
        <strain evidence="5 8">SNUC 4143</strain>
    </source>
</reference>
<dbReference type="PRINTS" id="PR00778">
    <property type="entry name" value="HTHARSR"/>
</dbReference>
<keyword evidence="2" id="KW-0238">DNA-binding</keyword>
<reference evidence="6" key="2">
    <citation type="submission" date="2018-03" db="EMBL/GenBank/DDBJ databases">
        <authorList>
            <person name="Naushad S."/>
        </authorList>
    </citation>
    <scope>NUCLEOTIDE SEQUENCE</scope>
    <source>
        <strain evidence="6">SNUC 1409</strain>
    </source>
</reference>
<dbReference type="Proteomes" id="UP000242088">
    <property type="component" value="Unassembled WGS sequence"/>
</dbReference>
<comment type="caution">
    <text evidence="5">The sequence shown here is derived from an EMBL/GenBank/DDBJ whole genome shotgun (WGS) entry which is preliminary data.</text>
</comment>
<evidence type="ECO:0000313" key="8">
    <source>
        <dbReference type="Proteomes" id="UP000243350"/>
    </source>
</evidence>
<reference evidence="5" key="3">
    <citation type="submission" date="2018-03" db="EMBL/GenBank/DDBJ databases">
        <authorList>
            <person name="Keele B.F."/>
        </authorList>
    </citation>
    <scope>NUCLEOTIDE SEQUENCE</scope>
    <source>
        <strain evidence="5">SNUC 4143</strain>
    </source>
</reference>
<proteinExistence type="predicted"/>
<dbReference type="InterPro" id="IPR001845">
    <property type="entry name" value="HTH_ArsR_DNA-bd_dom"/>
</dbReference>
<dbReference type="NCBIfam" id="NF033788">
    <property type="entry name" value="HTH_metalloreg"/>
    <property type="match status" value="1"/>
</dbReference>
<evidence type="ECO:0000313" key="7">
    <source>
        <dbReference type="Proteomes" id="UP000242088"/>
    </source>
</evidence>
<dbReference type="Gene3D" id="1.10.10.10">
    <property type="entry name" value="Winged helix-like DNA-binding domain superfamily/Winged helix DNA-binding domain"/>
    <property type="match status" value="1"/>
</dbReference>
<evidence type="ECO:0000256" key="3">
    <source>
        <dbReference type="ARBA" id="ARBA00023163"/>
    </source>
</evidence>
<dbReference type="AlphaFoldDB" id="A0A2K4DPZ3"/>
<organism evidence="5 8">
    <name type="scientific">Staphylococcus devriesei</name>
    <dbReference type="NCBI Taxonomy" id="586733"/>
    <lineage>
        <taxon>Bacteria</taxon>
        <taxon>Bacillati</taxon>
        <taxon>Bacillota</taxon>
        <taxon>Bacilli</taxon>
        <taxon>Bacillales</taxon>
        <taxon>Staphylococcaceae</taxon>
        <taxon>Staphylococcus</taxon>
    </lineage>
</organism>
<dbReference type="GeneID" id="48887400"/>
<evidence type="ECO:0000313" key="5">
    <source>
        <dbReference type="EMBL" id="PTF13094.1"/>
    </source>
</evidence>
<dbReference type="RefSeq" id="WP_103166249.1">
    <property type="nucleotide sequence ID" value="NZ_CP130489.1"/>
</dbReference>
<dbReference type="EMBL" id="PYZH01000064">
    <property type="protein sequence ID" value="PTF13094.1"/>
    <property type="molecule type" value="Genomic_DNA"/>
</dbReference>
<dbReference type="PANTHER" id="PTHR43132:SF6">
    <property type="entry name" value="HTH-TYPE TRANSCRIPTIONAL REPRESSOR CZRA"/>
    <property type="match status" value="1"/>
</dbReference>
<dbReference type="InterPro" id="IPR011991">
    <property type="entry name" value="ArsR-like_HTH"/>
</dbReference>
<dbReference type="OrthoDB" id="9794330at2"/>
<feature type="domain" description="HTH arsR-type" evidence="4">
    <location>
        <begin position="9"/>
        <end position="103"/>
    </location>
</feature>
<dbReference type="SUPFAM" id="SSF46785">
    <property type="entry name" value="Winged helix' DNA-binding domain"/>
    <property type="match status" value="1"/>
</dbReference>
<dbReference type="InterPro" id="IPR051011">
    <property type="entry name" value="Metal_resp_trans_reg"/>
</dbReference>
<dbReference type="InterPro" id="IPR036388">
    <property type="entry name" value="WH-like_DNA-bd_sf"/>
</dbReference>